<dbReference type="PROSITE" id="PS00622">
    <property type="entry name" value="HTH_LUXR_1"/>
    <property type="match status" value="1"/>
</dbReference>
<dbReference type="InterPro" id="IPR036388">
    <property type="entry name" value="WH-like_DNA-bd_sf"/>
</dbReference>
<evidence type="ECO:0000313" key="6">
    <source>
        <dbReference type="Proteomes" id="UP000290439"/>
    </source>
</evidence>
<evidence type="ECO:0000256" key="1">
    <source>
        <dbReference type="ARBA" id="ARBA00023015"/>
    </source>
</evidence>
<dbReference type="EMBL" id="LR215973">
    <property type="protein sequence ID" value="VFA97498.1"/>
    <property type="molecule type" value="Genomic_DNA"/>
</dbReference>
<evidence type="ECO:0000256" key="2">
    <source>
        <dbReference type="ARBA" id="ARBA00023125"/>
    </source>
</evidence>
<dbReference type="InterPro" id="IPR016032">
    <property type="entry name" value="Sig_transdc_resp-reg_C-effctor"/>
</dbReference>
<keyword evidence="2" id="KW-0238">DNA-binding</keyword>
<dbReference type="Proteomes" id="UP000290439">
    <property type="component" value="Chromosome"/>
</dbReference>
<dbReference type="Gene3D" id="3.30.450.80">
    <property type="entry name" value="Transcription factor LuxR-like, autoinducer-binding domain"/>
    <property type="match status" value="1"/>
</dbReference>
<evidence type="ECO:0000259" key="4">
    <source>
        <dbReference type="PROSITE" id="PS50043"/>
    </source>
</evidence>
<dbReference type="PANTHER" id="PTHR44688">
    <property type="entry name" value="DNA-BINDING TRANSCRIPTIONAL ACTIVATOR DEVR_DOSR"/>
    <property type="match status" value="1"/>
</dbReference>
<reference evidence="5 6" key="1">
    <citation type="submission" date="2019-02" db="EMBL/GenBank/DDBJ databases">
        <authorList>
            <consortium name="Pathogen Informatics"/>
        </authorList>
    </citation>
    <scope>NUCLEOTIDE SEQUENCE [LARGE SCALE GENOMIC DNA]</scope>
    <source>
        <strain evidence="5 6">3012STDY6756504</strain>
    </source>
</reference>
<keyword evidence="3" id="KW-0804">Transcription</keyword>
<name>A0A4U8W7B1_9NOCA</name>
<dbReference type="PRINTS" id="PR00038">
    <property type="entry name" value="HTHLUXR"/>
</dbReference>
<sequence length="326" mass="35243">MVADLQWWSRLAGEIRAAGRGDVAIDDPLRVMRAALGFDCLALIAGGPPGSGGAAQTAVVNLGFPAQTLDYITTMYSRKCPVHRLVLQRGLPTRFVDVPFDIRETQTYREAILPNGFHEGVTLPLPQVTEGSIPGFVAMSSTHGTPLDDQSRLAMSMLSHDLAGLLDPGAAVEDANAEVVVRIVRDQLEVRAGDPGWGPLDPSAFRLVARYAKAGSPGRLSFLRRSGDGAWWQVRAVRRTDAVLVRMYRAPAIGHLTGRELDVVGLVARGWSNEQIAEGLGIAVRTVRSHIESLLTKLDCANRTALARTAFEHELDSLDAIRLAGR</sequence>
<proteinExistence type="predicted"/>
<gene>
    <name evidence="5" type="primary">vraR_3</name>
    <name evidence="5" type="ORF">NCTC10797_01261</name>
</gene>
<dbReference type="RefSeq" id="WP_232052075.1">
    <property type="nucleotide sequence ID" value="NZ_LR215973.1"/>
</dbReference>
<dbReference type="GO" id="GO:0006355">
    <property type="term" value="P:regulation of DNA-templated transcription"/>
    <property type="evidence" value="ECO:0007669"/>
    <property type="project" value="InterPro"/>
</dbReference>
<dbReference type="Gene3D" id="1.10.10.10">
    <property type="entry name" value="Winged helix-like DNA-binding domain superfamily/Winged helix DNA-binding domain"/>
    <property type="match status" value="1"/>
</dbReference>
<evidence type="ECO:0000256" key="3">
    <source>
        <dbReference type="ARBA" id="ARBA00023163"/>
    </source>
</evidence>
<protein>
    <submittedName>
        <fullName evidence="5">Response regulator protein vraR</fullName>
    </submittedName>
</protein>
<keyword evidence="1" id="KW-0805">Transcription regulation</keyword>
<dbReference type="AlphaFoldDB" id="A0A4U8W7B1"/>
<accession>A0A4U8W7B1</accession>
<dbReference type="InterPro" id="IPR000792">
    <property type="entry name" value="Tscrpt_reg_LuxR_C"/>
</dbReference>
<dbReference type="InterPro" id="IPR036693">
    <property type="entry name" value="TF_LuxR_autoind-bd_dom_sf"/>
</dbReference>
<dbReference type="SMART" id="SM00421">
    <property type="entry name" value="HTH_LUXR"/>
    <property type="match status" value="1"/>
</dbReference>
<organism evidence="5 6">
    <name type="scientific">Nocardia cyriacigeorgica</name>
    <dbReference type="NCBI Taxonomy" id="135487"/>
    <lineage>
        <taxon>Bacteria</taxon>
        <taxon>Bacillati</taxon>
        <taxon>Actinomycetota</taxon>
        <taxon>Actinomycetes</taxon>
        <taxon>Mycobacteriales</taxon>
        <taxon>Nocardiaceae</taxon>
        <taxon>Nocardia</taxon>
    </lineage>
</organism>
<dbReference type="CDD" id="cd06170">
    <property type="entry name" value="LuxR_C_like"/>
    <property type="match status" value="1"/>
</dbReference>
<dbReference type="SUPFAM" id="SSF46894">
    <property type="entry name" value="C-terminal effector domain of the bipartite response regulators"/>
    <property type="match status" value="1"/>
</dbReference>
<dbReference type="Pfam" id="PF00196">
    <property type="entry name" value="GerE"/>
    <property type="match status" value="1"/>
</dbReference>
<feature type="domain" description="HTH luxR-type" evidence="4">
    <location>
        <begin position="249"/>
        <end position="314"/>
    </location>
</feature>
<dbReference type="GO" id="GO:0003677">
    <property type="term" value="F:DNA binding"/>
    <property type="evidence" value="ECO:0007669"/>
    <property type="project" value="UniProtKB-KW"/>
</dbReference>
<dbReference type="PANTHER" id="PTHR44688:SF16">
    <property type="entry name" value="DNA-BINDING TRANSCRIPTIONAL ACTIVATOR DEVR_DOSR"/>
    <property type="match status" value="1"/>
</dbReference>
<evidence type="ECO:0000313" key="5">
    <source>
        <dbReference type="EMBL" id="VFA97498.1"/>
    </source>
</evidence>
<dbReference type="PROSITE" id="PS50043">
    <property type="entry name" value="HTH_LUXR_2"/>
    <property type="match status" value="1"/>
</dbReference>